<reference evidence="1 2" key="1">
    <citation type="journal article" date="2020" name="mSystems">
        <title>Defining Genomic and Predicted Metabolic Features of the Acetobacterium Genus.</title>
        <authorList>
            <person name="Ross D.E."/>
            <person name="Marshall C.W."/>
            <person name="Gulliver D."/>
            <person name="May H.D."/>
            <person name="Norman R.S."/>
        </authorList>
    </citation>
    <scope>NUCLEOTIDE SEQUENCE [LARGE SCALE GENOMIC DNA]</scope>
    <source>
        <strain evidence="1 2">DSM 9173</strain>
    </source>
</reference>
<dbReference type="InterPro" id="IPR022507">
    <property type="entry name" value="Metallophosphoesterase_RPA4764"/>
</dbReference>
<sequence>MTKINPEAIGDSMSTSPAASYPIGSEVFTTVERTIVPVPIPSSAPKIPIHALAKYSQYGYGVWQYGEGLAYEKRLDLMPAAYDHSSITESMRLLNFFTMTDIHLTDKESPAQVPYYGYEWGIISGYSGIMLYTTHVLDAAIQTVNALHQKKSFDFGISLGDDCNCTQHNELRWFIDVLDGELINPCSGAKDDPIPGPLNDYQDEYQAAGLDKSIPWYQVLGNHDHFWMGMFPPDDYIRETLIGDTIINMDNIFTSGAGINGRGYYMGSIDGRTQYGDIIGAGPVSDFPDGAPKVPADPNRRSLLRQEWLSEFFDTTTEPKGHGFNESDAARGFGCYSFEPKADMPIKVIVVDDTQRDEDPSGPYGNGKGSLDAERYEWLVNELDKGQAEDKLMIIAVHIPIGATPESSGLNALMTFSQYAVVTEEALIAKLHTYPNLILIVAGHRHLNMVTALKSPDDSRPELGFWEVETSSLREFPQQFRTIEIVKNSNNTISIFATDVDPAVKEGSFADISRTYALAAEQIFKLPTENRSYNAELVVQLSPEMQAKLSAF</sequence>
<dbReference type="Proteomes" id="UP000653358">
    <property type="component" value="Unassembled WGS sequence"/>
</dbReference>
<protein>
    <submittedName>
        <fullName evidence="1">TIGR03768 family metallophosphoesterase</fullName>
    </submittedName>
</protein>
<dbReference type="NCBIfam" id="TIGR03768">
    <property type="entry name" value="RPA4764"/>
    <property type="match status" value="1"/>
</dbReference>
<organism evidence="1 2">
    <name type="scientific">Acetobacterium tundrae</name>
    <dbReference type="NCBI Taxonomy" id="132932"/>
    <lineage>
        <taxon>Bacteria</taxon>
        <taxon>Bacillati</taxon>
        <taxon>Bacillota</taxon>
        <taxon>Clostridia</taxon>
        <taxon>Eubacteriales</taxon>
        <taxon>Eubacteriaceae</taxon>
        <taxon>Acetobacterium</taxon>
    </lineage>
</organism>
<dbReference type="InterPro" id="IPR029052">
    <property type="entry name" value="Metallo-depent_PP-like"/>
</dbReference>
<dbReference type="RefSeq" id="WP_148605470.1">
    <property type="nucleotide sequence ID" value="NZ_RXYB01000021.1"/>
</dbReference>
<name>A0ABR6WKL2_9FIRM</name>
<evidence type="ECO:0000313" key="2">
    <source>
        <dbReference type="Proteomes" id="UP000653358"/>
    </source>
</evidence>
<dbReference type="EMBL" id="WJBB01000006">
    <property type="protein sequence ID" value="MBC3796813.1"/>
    <property type="molecule type" value="Genomic_DNA"/>
</dbReference>
<proteinExistence type="predicted"/>
<evidence type="ECO:0000313" key="1">
    <source>
        <dbReference type="EMBL" id="MBC3796813.1"/>
    </source>
</evidence>
<accession>A0ABR6WKL2</accession>
<dbReference type="Gene3D" id="3.60.21.10">
    <property type="match status" value="1"/>
</dbReference>
<keyword evidence="2" id="KW-1185">Reference proteome</keyword>
<gene>
    <name evidence="1" type="ORF">GH807_07080</name>
</gene>
<dbReference type="SUPFAM" id="SSF56300">
    <property type="entry name" value="Metallo-dependent phosphatases"/>
    <property type="match status" value="1"/>
</dbReference>
<comment type="caution">
    <text evidence="1">The sequence shown here is derived from an EMBL/GenBank/DDBJ whole genome shotgun (WGS) entry which is preliminary data.</text>
</comment>